<accession>A0A2T0WYS1</accession>
<evidence type="ECO:0000256" key="1">
    <source>
        <dbReference type="SAM" id="Phobius"/>
    </source>
</evidence>
<gene>
    <name evidence="2" type="ORF">CLV74_103431</name>
</gene>
<dbReference type="AlphaFoldDB" id="A0A2T0WYS1"/>
<dbReference type="RefSeq" id="WP_106263490.1">
    <property type="nucleotide sequence ID" value="NZ_PVTQ01000003.1"/>
</dbReference>
<proteinExistence type="predicted"/>
<dbReference type="Proteomes" id="UP000238392">
    <property type="component" value="Unassembled WGS sequence"/>
</dbReference>
<keyword evidence="1" id="KW-1133">Transmembrane helix</keyword>
<feature type="transmembrane region" description="Helical" evidence="1">
    <location>
        <begin position="35"/>
        <end position="56"/>
    </location>
</feature>
<keyword evidence="3" id="KW-1185">Reference proteome</keyword>
<keyword evidence="1" id="KW-0812">Transmembrane</keyword>
<reference evidence="2 3" key="1">
    <citation type="submission" date="2018-03" db="EMBL/GenBank/DDBJ databases">
        <title>Genomic Encyclopedia of Archaeal and Bacterial Type Strains, Phase II (KMG-II): from individual species to whole genera.</title>
        <authorList>
            <person name="Goeker M."/>
        </authorList>
    </citation>
    <scope>NUCLEOTIDE SEQUENCE [LARGE SCALE GENOMIC DNA]</scope>
    <source>
        <strain evidence="2 3">DSM 100212</strain>
    </source>
</reference>
<keyword evidence="1" id="KW-0472">Membrane</keyword>
<protein>
    <submittedName>
        <fullName evidence="2">Uncharacterized protein</fullName>
    </submittedName>
</protein>
<sequence>MAKLIALMNVIAWGGFWTFGYLALAGNSTNGPQMVVAILLAAAGGAAGMLCHLWLVRHSERTGLARPPKWAVKEDDAHTVH</sequence>
<organism evidence="2 3">
    <name type="scientific">Donghicola tyrosinivorans</name>
    <dbReference type="NCBI Taxonomy" id="1652492"/>
    <lineage>
        <taxon>Bacteria</taxon>
        <taxon>Pseudomonadati</taxon>
        <taxon>Pseudomonadota</taxon>
        <taxon>Alphaproteobacteria</taxon>
        <taxon>Rhodobacterales</taxon>
        <taxon>Roseobacteraceae</taxon>
        <taxon>Donghicola</taxon>
    </lineage>
</organism>
<evidence type="ECO:0000313" key="3">
    <source>
        <dbReference type="Proteomes" id="UP000238392"/>
    </source>
</evidence>
<evidence type="ECO:0000313" key="2">
    <source>
        <dbReference type="EMBL" id="PRY91842.1"/>
    </source>
</evidence>
<dbReference type="EMBL" id="PVTQ01000003">
    <property type="protein sequence ID" value="PRY91842.1"/>
    <property type="molecule type" value="Genomic_DNA"/>
</dbReference>
<name>A0A2T0WYS1_9RHOB</name>
<comment type="caution">
    <text evidence="2">The sequence shown here is derived from an EMBL/GenBank/DDBJ whole genome shotgun (WGS) entry which is preliminary data.</text>
</comment>
<dbReference type="OrthoDB" id="7869559at2"/>